<accession>A0A9Q2W4Q4</accession>
<comment type="caution">
    <text evidence="1">The sequence shown here is derived from an EMBL/GenBank/DDBJ whole genome shotgun (WGS) entry which is preliminary data.</text>
</comment>
<evidence type="ECO:0000313" key="2">
    <source>
        <dbReference type="Proteomes" id="UP000709437"/>
    </source>
</evidence>
<dbReference type="RefSeq" id="WP_214563236.1">
    <property type="nucleotide sequence ID" value="NZ_JAHEWX010000015.1"/>
</dbReference>
<reference evidence="1" key="1">
    <citation type="submission" date="2021-05" db="EMBL/GenBank/DDBJ databases">
        <title>Whole genome sequence of Curtobacterium flaccumfaciens pv. flaccumfaciens strain CFBP 3417.</title>
        <authorList>
            <person name="Osdaghi E."/>
            <person name="Taghouti G."/>
            <person name="Portier P."/>
            <person name="Fazliarab A."/>
            <person name="Taghavi S.M."/>
            <person name="Briand M."/>
            <person name="Le-Saux M."/>
            <person name="Jacques M.-A."/>
        </authorList>
    </citation>
    <scope>NUCLEOTIDE SEQUENCE</scope>
    <source>
        <strain evidence="1">CFBP 3417</strain>
    </source>
</reference>
<evidence type="ECO:0000313" key="1">
    <source>
        <dbReference type="EMBL" id="MBT1542442.1"/>
    </source>
</evidence>
<dbReference type="Proteomes" id="UP000709437">
    <property type="component" value="Unassembled WGS sequence"/>
</dbReference>
<dbReference type="EMBL" id="JAHEWX010000015">
    <property type="protein sequence ID" value="MBT1542442.1"/>
    <property type="molecule type" value="Genomic_DNA"/>
</dbReference>
<gene>
    <name evidence="1" type="ORF">KK103_11770</name>
</gene>
<proteinExistence type="predicted"/>
<organism evidence="1 2">
    <name type="scientific">Curtobacterium flaccumfaciens pv. flaccumfaciens</name>
    <dbReference type="NCBI Taxonomy" id="138532"/>
    <lineage>
        <taxon>Bacteria</taxon>
        <taxon>Bacillati</taxon>
        <taxon>Actinomycetota</taxon>
        <taxon>Actinomycetes</taxon>
        <taxon>Micrococcales</taxon>
        <taxon>Microbacteriaceae</taxon>
        <taxon>Curtobacterium</taxon>
    </lineage>
</organism>
<dbReference type="AlphaFoldDB" id="A0A9Q2W4Q4"/>
<name>A0A9Q2W4Q4_9MICO</name>
<sequence>MTAYFAPADLRAVDPRPTARPTATDESVVRELLGARLAGDDLTTALQALGLEPYERIVNTERTYAVGEVCRNGHSRIEHSFVEQHGWNCCRKCESDRAAKKQGAAA</sequence>
<protein>
    <submittedName>
        <fullName evidence="1">Uncharacterized protein</fullName>
    </submittedName>
</protein>